<evidence type="ECO:0000313" key="6">
    <source>
        <dbReference type="Proteomes" id="UP001521209"/>
    </source>
</evidence>
<keyword evidence="6" id="KW-1185">Reference proteome</keyword>
<feature type="signal peptide" evidence="3">
    <location>
        <begin position="1"/>
        <end position="28"/>
    </location>
</feature>
<accession>A0ABS9DT14</accession>
<dbReference type="PANTHER" id="PTHR13887:SF56">
    <property type="entry name" value="THIOREDOXIN-LIKE REDUCTASE RV2466C"/>
    <property type="match status" value="1"/>
</dbReference>
<dbReference type="InterPro" id="IPR036249">
    <property type="entry name" value="Thioredoxin-like_sf"/>
</dbReference>
<dbReference type="PANTHER" id="PTHR13887">
    <property type="entry name" value="GLUTATHIONE S-TRANSFERASE KAPPA"/>
    <property type="match status" value="1"/>
</dbReference>
<dbReference type="EMBL" id="JAKGBZ010000005">
    <property type="protein sequence ID" value="MCF3945868.1"/>
    <property type="molecule type" value="Genomic_DNA"/>
</dbReference>
<dbReference type="InterPro" id="IPR006311">
    <property type="entry name" value="TAT_signal"/>
</dbReference>
<sequence length="214" mass="23693">MQIDRRTLLGVVGGLGLATGLDPMSAFAADTTQTPAAKQPFGVRSLGKSTAPATVIEYFSLTCPHCAFFATRVLPKVVSVYVKTGKLYYIFKDFPLDAVALMAAQVARSLPPHEYYPFISALFASQDQWAFNSDLKTKKQYQDALFRYAALAGMDRASFDAAIANAKLRTFILNEQKRAETKYHVNATPSFIVDGRKHEGAMDFRQFSKMIKQA</sequence>
<reference evidence="5 6" key="1">
    <citation type="submission" date="2022-01" db="EMBL/GenBank/DDBJ databases">
        <authorList>
            <person name="Won M."/>
            <person name="Kim S.-J."/>
            <person name="Kwon S.-W."/>
        </authorList>
    </citation>
    <scope>NUCLEOTIDE SEQUENCE [LARGE SCALE GENOMIC DNA]</scope>
    <source>
        <strain evidence="5 6">KCTC 23505</strain>
    </source>
</reference>
<comment type="caution">
    <text evidence="5">The sequence shown here is derived from an EMBL/GenBank/DDBJ whole genome shotgun (WGS) entry which is preliminary data.</text>
</comment>
<dbReference type="SUPFAM" id="SSF52833">
    <property type="entry name" value="Thioredoxin-like"/>
    <property type="match status" value="1"/>
</dbReference>
<evidence type="ECO:0000256" key="3">
    <source>
        <dbReference type="SAM" id="SignalP"/>
    </source>
</evidence>
<evidence type="ECO:0000259" key="4">
    <source>
        <dbReference type="PROSITE" id="PS51352"/>
    </source>
</evidence>
<dbReference type="Gene3D" id="3.40.30.10">
    <property type="entry name" value="Glutaredoxin"/>
    <property type="match status" value="1"/>
</dbReference>
<proteinExistence type="inferred from homology"/>
<gene>
    <name evidence="5" type="ORF">L2A60_04110</name>
</gene>
<comment type="similarity">
    <text evidence="2">Belongs to the thioredoxin family. DsbA subfamily.</text>
</comment>
<organism evidence="5 6">
    <name type="scientific">Acidiphilium iwatense</name>
    <dbReference type="NCBI Taxonomy" id="768198"/>
    <lineage>
        <taxon>Bacteria</taxon>
        <taxon>Pseudomonadati</taxon>
        <taxon>Pseudomonadota</taxon>
        <taxon>Alphaproteobacteria</taxon>
        <taxon>Acetobacterales</taxon>
        <taxon>Acidocellaceae</taxon>
        <taxon>Acidiphilium</taxon>
    </lineage>
</organism>
<feature type="chain" id="PRO_5046584184" evidence="3">
    <location>
        <begin position="29"/>
        <end position="214"/>
    </location>
</feature>
<protein>
    <submittedName>
        <fullName evidence="5">DsbA family protein</fullName>
    </submittedName>
</protein>
<dbReference type="PROSITE" id="PS51352">
    <property type="entry name" value="THIOREDOXIN_2"/>
    <property type="match status" value="1"/>
</dbReference>
<name>A0ABS9DT14_9PROT</name>
<dbReference type="InterPro" id="IPR012336">
    <property type="entry name" value="Thioredoxin-like_fold"/>
</dbReference>
<keyword evidence="3" id="KW-0732">Signal</keyword>
<feature type="domain" description="Thioredoxin" evidence="4">
    <location>
        <begin position="18"/>
        <end position="214"/>
    </location>
</feature>
<evidence type="ECO:0000313" key="5">
    <source>
        <dbReference type="EMBL" id="MCF3945868.1"/>
    </source>
</evidence>
<evidence type="ECO:0000256" key="1">
    <source>
        <dbReference type="ARBA" id="ARBA00003565"/>
    </source>
</evidence>
<dbReference type="Pfam" id="PF13462">
    <property type="entry name" value="Thioredoxin_4"/>
    <property type="match status" value="1"/>
</dbReference>
<dbReference type="InterPro" id="IPR013766">
    <property type="entry name" value="Thioredoxin_domain"/>
</dbReference>
<dbReference type="PROSITE" id="PS51318">
    <property type="entry name" value="TAT"/>
    <property type="match status" value="1"/>
</dbReference>
<evidence type="ECO:0000256" key="2">
    <source>
        <dbReference type="ARBA" id="ARBA00005791"/>
    </source>
</evidence>
<comment type="function">
    <text evidence="1">May be required for disulfide bond formation in some proteins.</text>
</comment>
<dbReference type="Proteomes" id="UP001521209">
    <property type="component" value="Unassembled WGS sequence"/>
</dbReference>